<dbReference type="InterPro" id="IPR027843">
    <property type="entry name" value="DUF4440"/>
</dbReference>
<dbReference type="EMBL" id="QYZD01000045">
    <property type="protein sequence ID" value="RJG17835.1"/>
    <property type="molecule type" value="Genomic_DNA"/>
</dbReference>
<accession>A0A3A3G9H6</accession>
<organism evidence="2 3">
    <name type="scientific">Paenibacillus thiaminolyticus</name>
    <name type="common">Bacillus thiaminolyticus</name>
    <dbReference type="NCBI Taxonomy" id="49283"/>
    <lineage>
        <taxon>Bacteria</taxon>
        <taxon>Bacillati</taxon>
        <taxon>Bacillota</taxon>
        <taxon>Bacilli</taxon>
        <taxon>Bacillales</taxon>
        <taxon>Paenibacillaceae</taxon>
        <taxon>Paenibacillus</taxon>
    </lineage>
</organism>
<dbReference type="SUPFAM" id="SSF54427">
    <property type="entry name" value="NTF2-like"/>
    <property type="match status" value="1"/>
</dbReference>
<evidence type="ECO:0000259" key="1">
    <source>
        <dbReference type="Pfam" id="PF14534"/>
    </source>
</evidence>
<gene>
    <name evidence="2" type="ORF">DQX05_27260</name>
</gene>
<dbReference type="RefSeq" id="WP_119796432.1">
    <property type="nucleotide sequence ID" value="NZ_QYZD01000045.1"/>
</dbReference>
<feature type="domain" description="DUF4440" evidence="1">
    <location>
        <begin position="10"/>
        <end position="120"/>
    </location>
</feature>
<sequence>MQEQATTEVESLYHQLIDAWNSRSAAGMAELFAADGELIGFDGSLSSGPDDILGHLQPIFEHHPTAPFTTRVKYVRLLEPNTALLRAIAGMVPPGQSELNPDVNTHHTLIAVRTGGPWRIELFQNTPAQFHGRPELVRQMTEELTEVLNRT</sequence>
<reference evidence="2 3" key="1">
    <citation type="submission" date="2018-09" db="EMBL/GenBank/DDBJ databases">
        <title>Paenibacillus SK2017-BO5.</title>
        <authorList>
            <person name="Piskunova J.V."/>
            <person name="Dubiley S.A."/>
            <person name="Severinov K.V."/>
        </authorList>
    </citation>
    <scope>NUCLEOTIDE SEQUENCE [LARGE SCALE GENOMIC DNA]</scope>
    <source>
        <strain evidence="2 3">BO5</strain>
    </source>
</reference>
<dbReference type="NCBIfam" id="TIGR02246">
    <property type="entry name" value="SgcJ/EcaC family oxidoreductase"/>
    <property type="match status" value="1"/>
</dbReference>
<evidence type="ECO:0000313" key="2">
    <source>
        <dbReference type="EMBL" id="RJG17835.1"/>
    </source>
</evidence>
<dbReference type="Gene3D" id="3.10.450.50">
    <property type="match status" value="1"/>
</dbReference>
<dbReference type="AlphaFoldDB" id="A0A3A3G9H6"/>
<dbReference type="InterPro" id="IPR011944">
    <property type="entry name" value="Steroid_delta5-4_isomerase"/>
</dbReference>
<dbReference type="Proteomes" id="UP000266177">
    <property type="component" value="Unassembled WGS sequence"/>
</dbReference>
<dbReference type="InterPro" id="IPR032710">
    <property type="entry name" value="NTF2-like_dom_sf"/>
</dbReference>
<comment type="caution">
    <text evidence="2">The sequence shown here is derived from an EMBL/GenBank/DDBJ whole genome shotgun (WGS) entry which is preliminary data.</text>
</comment>
<proteinExistence type="predicted"/>
<dbReference type="OrthoDB" id="9803476at2"/>
<dbReference type="Pfam" id="PF14534">
    <property type="entry name" value="DUF4440"/>
    <property type="match status" value="1"/>
</dbReference>
<evidence type="ECO:0000313" key="3">
    <source>
        <dbReference type="Proteomes" id="UP000266177"/>
    </source>
</evidence>
<protein>
    <submittedName>
        <fullName evidence="2">SgcJ/EcaC family oxidoreductase</fullName>
    </submittedName>
</protein>
<name>A0A3A3G9H6_PANTH</name>